<dbReference type="OrthoDB" id="205166at2759"/>
<feature type="coiled-coil region" evidence="1">
    <location>
        <begin position="15"/>
        <end position="89"/>
    </location>
</feature>
<accession>A0A9W7ZQ95</accession>
<keyword evidence="4" id="KW-1185">Reference proteome</keyword>
<dbReference type="AlphaFoldDB" id="A0A9W7ZQ95"/>
<dbReference type="Proteomes" id="UP001150569">
    <property type="component" value="Unassembled WGS sequence"/>
</dbReference>
<evidence type="ECO:0000313" key="4">
    <source>
        <dbReference type="Proteomes" id="UP001150569"/>
    </source>
</evidence>
<name>A0A9W7ZQ95_9FUNG</name>
<gene>
    <name evidence="3" type="ORF">IWQ60_012360</name>
</gene>
<feature type="region of interest" description="Disordered" evidence="2">
    <location>
        <begin position="125"/>
        <end position="207"/>
    </location>
</feature>
<evidence type="ECO:0000256" key="1">
    <source>
        <dbReference type="SAM" id="Coils"/>
    </source>
</evidence>
<evidence type="ECO:0000313" key="3">
    <source>
        <dbReference type="EMBL" id="KAJ1904989.1"/>
    </source>
</evidence>
<feature type="compositionally biased region" description="Polar residues" evidence="2">
    <location>
        <begin position="147"/>
        <end position="164"/>
    </location>
</feature>
<organism evidence="3 4">
    <name type="scientific">Tieghemiomyces parasiticus</name>
    <dbReference type="NCBI Taxonomy" id="78921"/>
    <lineage>
        <taxon>Eukaryota</taxon>
        <taxon>Fungi</taxon>
        <taxon>Fungi incertae sedis</taxon>
        <taxon>Zoopagomycota</taxon>
        <taxon>Kickxellomycotina</taxon>
        <taxon>Dimargaritomycetes</taxon>
        <taxon>Dimargaritales</taxon>
        <taxon>Dimargaritaceae</taxon>
        <taxon>Tieghemiomyces</taxon>
    </lineage>
</organism>
<evidence type="ECO:0000256" key="2">
    <source>
        <dbReference type="SAM" id="MobiDB-lite"/>
    </source>
</evidence>
<sequence>MDRYAQLERTHQLELADLEAIRASYEQRIDALKAELEDLRRQSADMVTDKAKLQRCEQIVKEIQRYPARVVTQATIADMEKEMASLRAQQVTNYRLVQNLQQQFNTVVGDLHRITTLLDPEAATTTANSEAAGGQADAHQKTDMGRPTSQSETPTGVDITTESNDMVVDGSPAEHVIPGSDSQVVEEEEGALTDPDSGKYHPPTGLL</sequence>
<keyword evidence="1" id="KW-0175">Coiled coil</keyword>
<proteinExistence type="predicted"/>
<comment type="caution">
    <text evidence="3">The sequence shown here is derived from an EMBL/GenBank/DDBJ whole genome shotgun (WGS) entry which is preliminary data.</text>
</comment>
<reference evidence="3" key="1">
    <citation type="submission" date="2022-07" db="EMBL/GenBank/DDBJ databases">
        <title>Phylogenomic reconstructions and comparative analyses of Kickxellomycotina fungi.</title>
        <authorList>
            <person name="Reynolds N.K."/>
            <person name="Stajich J.E."/>
            <person name="Barry K."/>
            <person name="Grigoriev I.V."/>
            <person name="Crous P."/>
            <person name="Smith M.E."/>
        </authorList>
    </citation>
    <scope>NUCLEOTIDE SEQUENCE</scope>
    <source>
        <strain evidence="3">RSA 861</strain>
    </source>
</reference>
<dbReference type="EMBL" id="JANBPT010001820">
    <property type="protein sequence ID" value="KAJ1904989.1"/>
    <property type="molecule type" value="Genomic_DNA"/>
</dbReference>
<protein>
    <submittedName>
        <fullName evidence="3">Uncharacterized protein</fullName>
    </submittedName>
</protein>